<evidence type="ECO:0000259" key="1">
    <source>
        <dbReference type="SMART" id="SM00796"/>
    </source>
</evidence>
<keyword evidence="2" id="KW-0378">Hydrolase</keyword>
<dbReference type="Pfam" id="PF02682">
    <property type="entry name" value="CT_C_D"/>
    <property type="match status" value="1"/>
</dbReference>
<evidence type="ECO:0000313" key="2">
    <source>
        <dbReference type="EMBL" id="CAG7656479.1"/>
    </source>
</evidence>
<dbReference type="GO" id="GO:0017168">
    <property type="term" value="F:5-oxoprolinase (ATP-hydrolyzing) activity"/>
    <property type="evidence" value="ECO:0007669"/>
    <property type="project" value="UniProtKB-EC"/>
</dbReference>
<dbReference type="SMART" id="SM00796">
    <property type="entry name" value="AHS1"/>
    <property type="match status" value="1"/>
</dbReference>
<evidence type="ECO:0000313" key="3">
    <source>
        <dbReference type="Proteomes" id="UP000730618"/>
    </source>
</evidence>
<dbReference type="RefSeq" id="WP_218102631.1">
    <property type="nucleotide sequence ID" value="NZ_CAJVCE010000030.1"/>
</dbReference>
<dbReference type="EC" id="3.5.2.9" evidence="2"/>
<dbReference type="Proteomes" id="UP000730618">
    <property type="component" value="Unassembled WGS sequence"/>
</dbReference>
<dbReference type="PANTHER" id="PTHR34698">
    <property type="entry name" value="5-OXOPROLINASE SUBUNIT B"/>
    <property type="match status" value="1"/>
</dbReference>
<comment type="caution">
    <text evidence="2">The sequence shown here is derived from an EMBL/GenBank/DDBJ whole genome shotgun (WGS) entry which is preliminary data.</text>
</comment>
<accession>A0ABN7TVD8</accession>
<organism evidence="2 3">
    <name type="scientific">Paenibacillus allorhizosphaerae</name>
    <dbReference type="NCBI Taxonomy" id="2849866"/>
    <lineage>
        <taxon>Bacteria</taxon>
        <taxon>Bacillati</taxon>
        <taxon>Bacillota</taxon>
        <taxon>Bacilli</taxon>
        <taxon>Bacillales</taxon>
        <taxon>Paenibacillaceae</taxon>
        <taxon>Paenibacillus</taxon>
    </lineage>
</organism>
<dbReference type="InterPro" id="IPR010016">
    <property type="entry name" value="PxpB"/>
</dbReference>
<dbReference type="PANTHER" id="PTHR34698:SF2">
    <property type="entry name" value="5-OXOPROLINASE SUBUNIT B"/>
    <property type="match status" value="1"/>
</dbReference>
<name>A0ABN7TVD8_9BACL</name>
<dbReference type="NCBIfam" id="TIGR00370">
    <property type="entry name" value="5-oxoprolinase subunit PxpB"/>
    <property type="match status" value="1"/>
</dbReference>
<protein>
    <submittedName>
        <fullName evidence="2">5-oxoprolinase subunit B</fullName>
        <ecNumber evidence="2">3.5.2.9</ecNumber>
    </submittedName>
</protein>
<proteinExistence type="predicted"/>
<dbReference type="EMBL" id="CAJVCE010000030">
    <property type="protein sequence ID" value="CAG7656479.1"/>
    <property type="molecule type" value="Genomic_DNA"/>
</dbReference>
<sequence>MAEPVRELAEEARVLAVERKEGGYELYPLGEEAVVIRFQGGIGERTRRRVDAAERMLNRKKPGAVIEWVRAYTSVTVYYDPWLVFRQGIGSAAGGSDQAAPYEQVREWLSAELDACLGTEADEAAEVGQCPVRVIPVRFGGEAGPDLPAIAAQSGLSAEEVVELYCSAEYIVHMIGFTPGFPYLGGLPERLACPRRSVPRTIVPAGSVGIAGVQTGIYPLATPGGWQLIGRTPLRLFDPERETPSLLRPGERVRFEAVTPEGYAELEGSLEQRKGR</sequence>
<reference evidence="2 3" key="1">
    <citation type="submission" date="2021-06" db="EMBL/GenBank/DDBJ databases">
        <authorList>
            <person name="Criscuolo A."/>
        </authorList>
    </citation>
    <scope>NUCLEOTIDE SEQUENCE [LARGE SCALE GENOMIC DNA]</scope>
    <source>
        <strain evidence="3">CIP 111802</strain>
    </source>
</reference>
<gene>
    <name evidence="2" type="primary">pxpB</name>
    <name evidence="2" type="ORF">PAECIP111802_06419</name>
</gene>
<feature type="domain" description="Carboxyltransferase" evidence="1">
    <location>
        <begin position="24"/>
        <end position="247"/>
    </location>
</feature>
<dbReference type="InterPro" id="IPR003833">
    <property type="entry name" value="CT_C_D"/>
</dbReference>
<keyword evidence="3" id="KW-1185">Reference proteome</keyword>